<dbReference type="Proteomes" id="UP001385951">
    <property type="component" value="Unassembled WGS sequence"/>
</dbReference>
<accession>A0AAW0GTW1</accession>
<evidence type="ECO:0000256" key="1">
    <source>
        <dbReference type="SAM" id="Phobius"/>
    </source>
</evidence>
<proteinExistence type="predicted"/>
<protein>
    <submittedName>
        <fullName evidence="2">Uncharacterized protein</fullName>
    </submittedName>
</protein>
<reference evidence="2 3" key="1">
    <citation type="submission" date="2022-09" db="EMBL/GenBank/DDBJ databases">
        <authorList>
            <person name="Palmer J.M."/>
        </authorList>
    </citation>
    <scope>NUCLEOTIDE SEQUENCE [LARGE SCALE GENOMIC DNA]</scope>
    <source>
        <strain evidence="2 3">DSM 7382</strain>
    </source>
</reference>
<feature type="transmembrane region" description="Helical" evidence="1">
    <location>
        <begin position="170"/>
        <end position="192"/>
    </location>
</feature>
<evidence type="ECO:0000313" key="3">
    <source>
        <dbReference type="Proteomes" id="UP001385951"/>
    </source>
</evidence>
<keyword evidence="1" id="KW-0472">Membrane</keyword>
<evidence type="ECO:0000313" key="2">
    <source>
        <dbReference type="EMBL" id="KAK7692785.1"/>
    </source>
</evidence>
<dbReference type="AlphaFoldDB" id="A0AAW0GTW1"/>
<dbReference type="Gene3D" id="2.60.120.260">
    <property type="entry name" value="Galactose-binding domain-like"/>
    <property type="match status" value="1"/>
</dbReference>
<sequence length="206" mass="22282">MMLHRRQEVTDTPATISLDSQYVLLRPSSSWHNVSNEACADGTVSTPSTTNHFTNQVGAYGTFSFIGDRIVLNGIKTPAGGRLQITLDGNETFNQDLTSSDAFSECAVLFDLNLVNGTHSVLMTLQAQNGTSTNTSSTPELHLFNILYFFPINGPTAVGNTGGQSSASRVYTIIIPAILGVCVVMGGVAYAYKMVKRTIFRFRYPA</sequence>
<keyword evidence="1" id="KW-0812">Transmembrane</keyword>
<dbReference type="EMBL" id="JASBNA010000004">
    <property type="protein sequence ID" value="KAK7692785.1"/>
    <property type="molecule type" value="Genomic_DNA"/>
</dbReference>
<keyword evidence="3" id="KW-1185">Reference proteome</keyword>
<comment type="caution">
    <text evidence="2">The sequence shown here is derived from an EMBL/GenBank/DDBJ whole genome shotgun (WGS) entry which is preliminary data.</text>
</comment>
<keyword evidence="1" id="KW-1133">Transmembrane helix</keyword>
<gene>
    <name evidence="2" type="ORF">QCA50_004418</name>
</gene>
<name>A0AAW0GTW1_9APHY</name>
<organism evidence="2 3">
    <name type="scientific">Cerrena zonata</name>
    <dbReference type="NCBI Taxonomy" id="2478898"/>
    <lineage>
        <taxon>Eukaryota</taxon>
        <taxon>Fungi</taxon>
        <taxon>Dikarya</taxon>
        <taxon>Basidiomycota</taxon>
        <taxon>Agaricomycotina</taxon>
        <taxon>Agaricomycetes</taxon>
        <taxon>Polyporales</taxon>
        <taxon>Cerrenaceae</taxon>
        <taxon>Cerrena</taxon>
    </lineage>
</organism>